<dbReference type="PROSITE" id="PS51257">
    <property type="entry name" value="PROKAR_LIPOPROTEIN"/>
    <property type="match status" value="1"/>
</dbReference>
<dbReference type="Gene3D" id="3.40.140.10">
    <property type="entry name" value="Cytidine Deaminase, domain 2"/>
    <property type="match status" value="1"/>
</dbReference>
<dbReference type="PROSITE" id="PS00903">
    <property type="entry name" value="CYT_DCMP_DEAMINASES_1"/>
    <property type="match status" value="1"/>
</dbReference>
<protein>
    <recommendedName>
        <fullName evidence="4">CMP/dCMP-type deaminase domain-containing protein</fullName>
    </recommendedName>
</protein>
<evidence type="ECO:0000256" key="2">
    <source>
        <dbReference type="ARBA" id="ARBA00022833"/>
    </source>
</evidence>
<feature type="signal peptide" evidence="3">
    <location>
        <begin position="1"/>
        <end position="20"/>
    </location>
</feature>
<dbReference type="InterPro" id="IPR016192">
    <property type="entry name" value="APOBEC/CMP_deaminase_Zn-bd"/>
</dbReference>
<dbReference type="InterPro" id="IPR002125">
    <property type="entry name" value="CMP_dCMP_dom"/>
</dbReference>
<proteinExistence type="predicted"/>
<evidence type="ECO:0000313" key="6">
    <source>
        <dbReference type="Proteomes" id="UP000007797"/>
    </source>
</evidence>
<evidence type="ECO:0000259" key="4">
    <source>
        <dbReference type="PROSITE" id="PS51747"/>
    </source>
</evidence>
<dbReference type="STRING" id="1054147.F4PPD7"/>
<dbReference type="KEGG" id="dfa:DFA_04368"/>
<accession>F4PPD7</accession>
<keyword evidence="2" id="KW-0862">Zinc</keyword>
<dbReference type="CDD" id="cd01285">
    <property type="entry name" value="nucleoside_deaminase"/>
    <property type="match status" value="1"/>
</dbReference>
<keyword evidence="1" id="KW-0479">Metal-binding</keyword>
<reference evidence="6" key="1">
    <citation type="journal article" date="2011" name="Genome Res.">
        <title>Phylogeny-wide analysis of social amoeba genomes highlights ancient origins for complex intercellular communication.</title>
        <authorList>
            <person name="Heidel A.J."/>
            <person name="Lawal H.M."/>
            <person name="Felder M."/>
            <person name="Schilde C."/>
            <person name="Helps N.R."/>
            <person name="Tunggal B."/>
            <person name="Rivero F."/>
            <person name="John U."/>
            <person name="Schleicher M."/>
            <person name="Eichinger L."/>
            <person name="Platzer M."/>
            <person name="Noegel A.A."/>
            <person name="Schaap P."/>
            <person name="Gloeckner G."/>
        </authorList>
    </citation>
    <scope>NUCLEOTIDE SEQUENCE [LARGE SCALE GENOMIC DNA]</scope>
    <source>
        <strain evidence="6">SH3</strain>
    </source>
</reference>
<evidence type="ECO:0000256" key="1">
    <source>
        <dbReference type="ARBA" id="ARBA00022723"/>
    </source>
</evidence>
<dbReference type="AlphaFoldDB" id="F4PPD7"/>
<dbReference type="GO" id="GO:0005201">
    <property type="term" value="F:extracellular matrix structural constituent"/>
    <property type="evidence" value="ECO:0007669"/>
    <property type="project" value="TreeGrafter"/>
</dbReference>
<dbReference type="PANTHER" id="PTHR33239:SF4">
    <property type="entry name" value="CMP_DCMP-TYPE DEAMINASE DOMAIN-CONTAINING PROTEIN-RELATED"/>
    <property type="match status" value="1"/>
</dbReference>
<organism evidence="5 6">
    <name type="scientific">Cavenderia fasciculata</name>
    <name type="common">Slime mold</name>
    <name type="synonym">Dictyostelium fasciculatum</name>
    <dbReference type="NCBI Taxonomy" id="261658"/>
    <lineage>
        <taxon>Eukaryota</taxon>
        <taxon>Amoebozoa</taxon>
        <taxon>Evosea</taxon>
        <taxon>Eumycetozoa</taxon>
        <taxon>Dictyostelia</taxon>
        <taxon>Acytosteliales</taxon>
        <taxon>Cavenderiaceae</taxon>
        <taxon>Cavenderia</taxon>
    </lineage>
</organism>
<dbReference type="OMA" id="CQANDIT"/>
<dbReference type="EMBL" id="GL883009">
    <property type="protein sequence ID" value="EGG22250.1"/>
    <property type="molecule type" value="Genomic_DNA"/>
</dbReference>
<dbReference type="GO" id="GO:0031012">
    <property type="term" value="C:extracellular matrix"/>
    <property type="evidence" value="ECO:0007669"/>
    <property type="project" value="TreeGrafter"/>
</dbReference>
<name>F4PPD7_CACFS</name>
<evidence type="ECO:0000256" key="3">
    <source>
        <dbReference type="SAM" id="SignalP"/>
    </source>
</evidence>
<dbReference type="PROSITE" id="PS51747">
    <property type="entry name" value="CYT_DCMP_DEAMINASES_2"/>
    <property type="match status" value="1"/>
</dbReference>
<dbReference type="InterPro" id="IPR052879">
    <property type="entry name" value="Dd_Spore_Germination_Stalk"/>
</dbReference>
<dbReference type="SUPFAM" id="SSF53927">
    <property type="entry name" value="Cytidine deaminase-like"/>
    <property type="match status" value="1"/>
</dbReference>
<feature type="chain" id="PRO_5003319460" description="CMP/dCMP-type deaminase domain-containing protein" evidence="3">
    <location>
        <begin position="21"/>
        <end position="328"/>
    </location>
</feature>
<dbReference type="Pfam" id="PF00383">
    <property type="entry name" value="dCMP_cyt_deam_1"/>
    <property type="match status" value="1"/>
</dbReference>
<dbReference type="GO" id="GO:0008270">
    <property type="term" value="F:zinc ion binding"/>
    <property type="evidence" value="ECO:0007669"/>
    <property type="project" value="InterPro"/>
</dbReference>
<keyword evidence="6" id="KW-1185">Reference proteome</keyword>
<dbReference type="OrthoDB" id="408702at2759"/>
<dbReference type="InterPro" id="IPR016193">
    <property type="entry name" value="Cytidine_deaminase-like"/>
</dbReference>
<feature type="domain" description="CMP/dCMP-type deaminase" evidence="4">
    <location>
        <begin position="64"/>
        <end position="168"/>
    </location>
</feature>
<evidence type="ECO:0000313" key="5">
    <source>
        <dbReference type="EMBL" id="EGG22250.1"/>
    </source>
</evidence>
<sequence>MYKVLSLLFVLLSVIFAVQACAGDYDPSKVTIGGNCPATSFAQWKQLDEGVVLNPTDIPIDELVIHQAGMAHVIEVAKALNKKFVASIYFPNGTLACIGVNTGSPNMIAHGETVAINNCTALYGIKSFTNFTLYTTGEPCAMCAGALVWADFKTIVWGTFNRDLYCKICMSNIPMDSSYIFARAFGLGANKAPRVIGGVLRAQSDAWFGSYCSRPTSIYYIKPECACNKAISVSQRVVTSYSGYTQFEVSLVNYGPAVQGMIVQSDYTLGNNDIWTLNSTLAASGVAPNTYTFYPYKDLFNANEVLTFGYRIQGSYAANFTLQFNYAS</sequence>
<dbReference type="GO" id="GO:0016787">
    <property type="term" value="F:hydrolase activity"/>
    <property type="evidence" value="ECO:0007669"/>
    <property type="project" value="InterPro"/>
</dbReference>
<dbReference type="RefSeq" id="XP_004360101.1">
    <property type="nucleotide sequence ID" value="XM_004360044.1"/>
</dbReference>
<gene>
    <name evidence="5" type="ORF">DFA_04368</name>
</gene>
<dbReference type="PANTHER" id="PTHR33239">
    <property type="entry name" value="CELLULOSE-BINDING DOMAIN-CONTAINING PROTEIN-RELATED"/>
    <property type="match status" value="1"/>
</dbReference>
<dbReference type="GO" id="GO:0030198">
    <property type="term" value="P:extracellular matrix organization"/>
    <property type="evidence" value="ECO:0007669"/>
    <property type="project" value="TreeGrafter"/>
</dbReference>
<dbReference type="GeneID" id="14874615"/>
<keyword evidence="3" id="KW-0732">Signal</keyword>
<dbReference type="Proteomes" id="UP000007797">
    <property type="component" value="Unassembled WGS sequence"/>
</dbReference>